<dbReference type="AlphaFoldDB" id="A0A240AN97"/>
<organism evidence="1 2">
    <name type="scientific">Serratia ficaria</name>
    <dbReference type="NCBI Taxonomy" id="61651"/>
    <lineage>
        <taxon>Bacteria</taxon>
        <taxon>Pseudomonadati</taxon>
        <taxon>Pseudomonadota</taxon>
        <taxon>Gammaproteobacteria</taxon>
        <taxon>Enterobacterales</taxon>
        <taxon>Yersiniaceae</taxon>
        <taxon>Serratia</taxon>
    </lineage>
</organism>
<dbReference type="STRING" id="1411141.GCA_001590885_04693"/>
<gene>
    <name evidence="1" type="ORF">SAMEA4384070_00428</name>
</gene>
<dbReference type="InterPro" id="IPR025294">
    <property type="entry name" value="DUF4156"/>
</dbReference>
<proteinExistence type="predicted"/>
<sequence>MDGLVSSRQGCNLKDDGYKILRNSQHHMGNKMRIKALLGLSAAVLLAGCSNTHQLTAAGQQIKFTDTKPAAECQLLGEVTGTQSNWLSGNGGEGSSMRGAANDLRNKAAEMGGNVIYGANSPSQNLLSSFAPLDSKMVGQVYKCP</sequence>
<dbReference type="Proteomes" id="UP000215134">
    <property type="component" value="Chromosome 1"/>
</dbReference>
<accession>A0A240AN97</accession>
<dbReference type="Pfam" id="PF13698">
    <property type="entry name" value="DUF4156"/>
    <property type="match status" value="1"/>
</dbReference>
<protein>
    <recommendedName>
        <fullName evidence="3">Lipoprotein</fullName>
    </recommendedName>
</protein>
<name>A0A240AN97_SERFI</name>
<dbReference type="KEGG" id="sfj:SAMEA4384070_0428"/>
<dbReference type="EMBL" id="LT906479">
    <property type="protein sequence ID" value="SNV84851.1"/>
    <property type="molecule type" value="Genomic_DNA"/>
</dbReference>
<evidence type="ECO:0000313" key="2">
    <source>
        <dbReference type="Proteomes" id="UP000215134"/>
    </source>
</evidence>
<keyword evidence="2" id="KW-1185">Reference proteome</keyword>
<evidence type="ECO:0000313" key="1">
    <source>
        <dbReference type="EMBL" id="SNV84851.1"/>
    </source>
</evidence>
<evidence type="ECO:0008006" key="3">
    <source>
        <dbReference type="Google" id="ProtNLM"/>
    </source>
</evidence>
<reference evidence="1 2" key="1">
    <citation type="submission" date="2017-06" db="EMBL/GenBank/DDBJ databases">
        <authorList>
            <consortium name="Pathogen Informatics"/>
        </authorList>
    </citation>
    <scope>NUCLEOTIDE SEQUENCE [LARGE SCALE GENOMIC DNA]</scope>
    <source>
        <strain evidence="1 2">NCTC12148</strain>
    </source>
</reference>